<dbReference type="PANTHER" id="PTHR13604">
    <property type="entry name" value="DC12-RELATED"/>
    <property type="match status" value="1"/>
</dbReference>
<keyword evidence="7" id="KW-0456">Lyase</keyword>
<feature type="compositionally biased region" description="Basic and acidic residues" evidence="8">
    <location>
        <begin position="304"/>
        <end position="333"/>
    </location>
</feature>
<comment type="caution">
    <text evidence="9">The sequence shown here is derived from an EMBL/GenBank/DDBJ whole genome shotgun (WGS) entry which is preliminary data.</text>
</comment>
<dbReference type="AlphaFoldDB" id="A0A9W4KM95"/>
<feature type="region of interest" description="Disordered" evidence="8">
    <location>
        <begin position="298"/>
        <end position="412"/>
    </location>
</feature>
<proteinExistence type="inferred from homology"/>
<feature type="region of interest" description="Disordered" evidence="8">
    <location>
        <begin position="64"/>
        <end position="92"/>
    </location>
</feature>
<evidence type="ECO:0000256" key="5">
    <source>
        <dbReference type="ARBA" id="ARBA00023124"/>
    </source>
</evidence>
<dbReference type="SUPFAM" id="SSF143081">
    <property type="entry name" value="BB1717-like"/>
    <property type="match status" value="1"/>
</dbReference>
<evidence type="ECO:0000256" key="7">
    <source>
        <dbReference type="ARBA" id="ARBA00023239"/>
    </source>
</evidence>
<keyword evidence="4" id="KW-0378">Hydrolase</keyword>
<evidence type="ECO:0000313" key="10">
    <source>
        <dbReference type="Proteomes" id="UP001154252"/>
    </source>
</evidence>
<dbReference type="GO" id="GO:0008233">
    <property type="term" value="F:peptidase activity"/>
    <property type="evidence" value="ECO:0007669"/>
    <property type="project" value="UniProtKB-KW"/>
</dbReference>
<dbReference type="GO" id="GO:0016829">
    <property type="term" value="F:lyase activity"/>
    <property type="evidence" value="ECO:0007669"/>
    <property type="project" value="UniProtKB-KW"/>
</dbReference>
<evidence type="ECO:0000256" key="6">
    <source>
        <dbReference type="ARBA" id="ARBA00023125"/>
    </source>
</evidence>
<evidence type="ECO:0000256" key="3">
    <source>
        <dbReference type="ARBA" id="ARBA00022763"/>
    </source>
</evidence>
<organism evidence="9 10">
    <name type="scientific">Penicillium egyptiacum</name>
    <dbReference type="NCBI Taxonomy" id="1303716"/>
    <lineage>
        <taxon>Eukaryota</taxon>
        <taxon>Fungi</taxon>
        <taxon>Dikarya</taxon>
        <taxon>Ascomycota</taxon>
        <taxon>Pezizomycotina</taxon>
        <taxon>Eurotiomycetes</taxon>
        <taxon>Eurotiomycetidae</taxon>
        <taxon>Eurotiales</taxon>
        <taxon>Aspergillaceae</taxon>
        <taxon>Penicillium</taxon>
    </lineage>
</organism>
<dbReference type="EMBL" id="CAJVRC010000888">
    <property type="protein sequence ID" value="CAG8906140.1"/>
    <property type="molecule type" value="Genomic_DNA"/>
</dbReference>
<evidence type="ECO:0000313" key="9">
    <source>
        <dbReference type="EMBL" id="CAG8906140.1"/>
    </source>
</evidence>
<keyword evidence="2" id="KW-0645">Protease</keyword>
<dbReference type="Proteomes" id="UP001154252">
    <property type="component" value="Unassembled WGS sequence"/>
</dbReference>
<keyword evidence="3" id="KW-0227">DNA damage</keyword>
<evidence type="ECO:0000256" key="4">
    <source>
        <dbReference type="ARBA" id="ARBA00022801"/>
    </source>
</evidence>
<dbReference type="OrthoDB" id="2111841at2759"/>
<sequence length="428" mass="48820">MLRFLHLDCPQADHPKRLAYIRYRLQEQGMQVDEAPDDDAVRETYNFAPGNFGAVYRADITDEGSYNTQRDGDSEHQKQDSEKGKDEVSSDVEPVDKTAIKYKLQSMKWGLIPFWTKRQPDYGSMMRTINCRDDSLARESGMWTTMKRRKRCIVVCQGFYEWLKKGPGGKEKVPHFIRRKDGELMCFAGLWDCVSYEGSDEKLYTYTVITTSSNAYLKFLHERMPVILDSGSEAMNKWLDPRQKTWSKELQSILKPYKGELECYPVPKEVGKVGNNSPDFIVPVDSKENKSNIANFFANTKTQKKLDPSPKKEPVSPKVKMVQDEDRATKDSEWSEDNAPKPVPAGKREHTPEAPADAEESKKRKVPSDPTEPSPQKKKLRSATRNSPMKKSSGTKAADGSQQITSFFKNQAEMRTMTEPCLLGDTRI</sequence>
<dbReference type="GO" id="GO:0003697">
    <property type="term" value="F:single-stranded DNA binding"/>
    <property type="evidence" value="ECO:0007669"/>
    <property type="project" value="InterPro"/>
</dbReference>
<dbReference type="GO" id="GO:0106300">
    <property type="term" value="P:protein-DNA covalent cross-linking repair"/>
    <property type="evidence" value="ECO:0007669"/>
    <property type="project" value="InterPro"/>
</dbReference>
<feature type="compositionally biased region" description="Polar residues" evidence="8">
    <location>
        <begin position="383"/>
        <end position="409"/>
    </location>
</feature>
<evidence type="ECO:0008006" key="11">
    <source>
        <dbReference type="Google" id="ProtNLM"/>
    </source>
</evidence>
<reference evidence="9" key="1">
    <citation type="submission" date="2021-07" db="EMBL/GenBank/DDBJ databases">
        <authorList>
            <person name="Branca A.L. A."/>
        </authorList>
    </citation>
    <scope>NUCLEOTIDE SEQUENCE</scope>
</reference>
<feature type="compositionally biased region" description="Basic and acidic residues" evidence="8">
    <location>
        <begin position="70"/>
        <end position="92"/>
    </location>
</feature>
<keyword evidence="6" id="KW-0238">DNA-binding</keyword>
<protein>
    <recommendedName>
        <fullName evidence="11">DUF159 domain protein</fullName>
    </recommendedName>
</protein>
<dbReference type="InterPro" id="IPR003738">
    <property type="entry name" value="SRAP"/>
</dbReference>
<gene>
    <name evidence="9" type="ORF">PEGY_LOCUS8405</name>
</gene>
<dbReference type="Gene3D" id="3.90.1680.10">
    <property type="entry name" value="SOS response associated peptidase-like"/>
    <property type="match status" value="1"/>
</dbReference>
<keyword evidence="10" id="KW-1185">Reference proteome</keyword>
<comment type="similarity">
    <text evidence="1">Belongs to the SOS response-associated peptidase family.</text>
</comment>
<evidence type="ECO:0000256" key="1">
    <source>
        <dbReference type="ARBA" id="ARBA00008136"/>
    </source>
</evidence>
<keyword evidence="5" id="KW-0190">Covalent protein-DNA linkage</keyword>
<accession>A0A9W4KM95</accession>
<evidence type="ECO:0000256" key="2">
    <source>
        <dbReference type="ARBA" id="ARBA00022670"/>
    </source>
</evidence>
<dbReference type="Pfam" id="PF02586">
    <property type="entry name" value="SRAP"/>
    <property type="match status" value="1"/>
</dbReference>
<dbReference type="GO" id="GO:0006508">
    <property type="term" value="P:proteolysis"/>
    <property type="evidence" value="ECO:0007669"/>
    <property type="project" value="UniProtKB-KW"/>
</dbReference>
<dbReference type="InterPro" id="IPR036590">
    <property type="entry name" value="SRAP-like"/>
</dbReference>
<dbReference type="PANTHER" id="PTHR13604:SF0">
    <property type="entry name" value="ABASIC SITE PROCESSING PROTEIN HMCES"/>
    <property type="match status" value="1"/>
</dbReference>
<name>A0A9W4KM95_9EURO</name>
<evidence type="ECO:0000256" key="8">
    <source>
        <dbReference type="SAM" id="MobiDB-lite"/>
    </source>
</evidence>